<dbReference type="InterPro" id="IPR029063">
    <property type="entry name" value="SAM-dependent_MTases_sf"/>
</dbReference>
<dbReference type="OrthoDB" id="7348755at2"/>
<dbReference type="CDD" id="cd02440">
    <property type="entry name" value="AdoMet_MTases"/>
    <property type="match status" value="1"/>
</dbReference>
<dbReference type="EMBL" id="JFFR01000020">
    <property type="protein sequence ID" value="KDN28387.1"/>
    <property type="molecule type" value="Genomic_DNA"/>
</dbReference>
<dbReference type="PANTHER" id="PTHR43861:SF3">
    <property type="entry name" value="PUTATIVE (AFU_ORTHOLOGUE AFUA_2G14390)-RELATED"/>
    <property type="match status" value="1"/>
</dbReference>
<organism evidence="2 3">
    <name type="scientific">Vibrio fortis</name>
    <dbReference type="NCBI Taxonomy" id="212667"/>
    <lineage>
        <taxon>Bacteria</taxon>
        <taxon>Pseudomonadati</taxon>
        <taxon>Pseudomonadota</taxon>
        <taxon>Gammaproteobacteria</taxon>
        <taxon>Vibrionales</taxon>
        <taxon>Vibrionaceae</taxon>
        <taxon>Vibrio</taxon>
    </lineage>
</organism>
<comment type="caution">
    <text evidence="2">The sequence shown here is derived from an EMBL/GenBank/DDBJ whole genome shotgun (WGS) entry which is preliminary data.</text>
</comment>
<evidence type="ECO:0000256" key="1">
    <source>
        <dbReference type="ARBA" id="ARBA00022679"/>
    </source>
</evidence>
<evidence type="ECO:0000313" key="2">
    <source>
        <dbReference type="EMBL" id="KDN28387.1"/>
    </source>
</evidence>
<keyword evidence="3" id="KW-1185">Reference proteome</keyword>
<dbReference type="Pfam" id="PF13489">
    <property type="entry name" value="Methyltransf_23"/>
    <property type="match status" value="1"/>
</dbReference>
<dbReference type="Gene3D" id="3.40.50.150">
    <property type="entry name" value="Vaccinia Virus protein VP39"/>
    <property type="match status" value="1"/>
</dbReference>
<dbReference type="GO" id="GO:0016740">
    <property type="term" value="F:transferase activity"/>
    <property type="evidence" value="ECO:0007669"/>
    <property type="project" value="UniProtKB-KW"/>
</dbReference>
<dbReference type="Proteomes" id="UP000027219">
    <property type="component" value="Unassembled WGS sequence"/>
</dbReference>
<dbReference type="SUPFAM" id="SSF53335">
    <property type="entry name" value="S-adenosyl-L-methionine-dependent methyltransferases"/>
    <property type="match status" value="1"/>
</dbReference>
<dbReference type="STRING" id="212667.VFDL14_23650"/>
<keyword evidence="1 2" id="KW-0808">Transferase</keyword>
<evidence type="ECO:0000313" key="3">
    <source>
        <dbReference type="Proteomes" id="UP000027219"/>
    </source>
</evidence>
<dbReference type="PANTHER" id="PTHR43861">
    <property type="entry name" value="TRANS-ACONITATE 2-METHYLTRANSFERASE-RELATED"/>
    <property type="match status" value="1"/>
</dbReference>
<gene>
    <name evidence="2" type="ORF">VFDL14_23650</name>
</gene>
<name>A0A066UR61_9VIBR</name>
<reference evidence="2 3" key="1">
    <citation type="submission" date="2014-02" db="EMBL/GenBank/DDBJ databases">
        <title>Vibrio fortis Dalian14 Genome Sequencing.</title>
        <authorList>
            <person name="Wang Y."/>
            <person name="Song L."/>
            <person name="Liu G."/>
            <person name="Ding J."/>
        </authorList>
    </citation>
    <scope>NUCLEOTIDE SEQUENCE [LARGE SCALE GENOMIC DNA]</scope>
    <source>
        <strain evidence="2 3">Dalian14</strain>
    </source>
</reference>
<dbReference type="AlphaFoldDB" id="A0A066UR61"/>
<accession>A0A066UR61</accession>
<protein>
    <submittedName>
        <fullName evidence="2">SAM-dependent methlyltransferase</fullName>
    </submittedName>
</protein>
<dbReference type="RefSeq" id="WP_032551346.1">
    <property type="nucleotide sequence ID" value="NZ_JFFR01000020.1"/>
</dbReference>
<sequence length="570" mass="65634">MSSTIDYYHHNALTLSHQYNSVSFESVHHSWKLYWPLVGDKVLDVGAGSGRDARWMQQQGCEVIAIEPSNALRELGAEYTGVEVTWINDALPALSRTENLGMRFDLILVSAVWMHLPSSYRERAFRKLSNLLAPNGRLIISLRHGEFDDQRQGYPVSVEELEQLAKNSALQVRHIDESKDQLNRSEVWWQTVVMTLPDDGSGDLNKVRHIIVNDNKSATYKLALLRTLLRIADAHSGAVIDRSDGKILLPVGLVALYWVRQFKRLIDIDIEGSGIQQNSNTTKGLGFVKEDGWNQLKHLSADDLAIGAMFLGEEAKALQKLFSHTISTIKAGPVTFIYQGAKDNKLFEILPPAQRRKSLSSLVIDSDFLASFGYFTLDESLWECFRIYHSWIEPLVVNQWVMEMQRFETNRERNISLQTYHDCLVWIDHNHDTRDVRKRVEQLRKEHTEIVSVWSGTVLKQDYHVDHCLPFTYWPNNDKWNLLPTTTNENLKKSDKVPTAEKLHKSKQRILDWWQLAWDHSDLSKQRFFSEAALSLPNIPPQCRDFEEVFDAMGLQVRGVKSRLLINEWS</sequence>
<proteinExistence type="predicted"/>